<dbReference type="Proteomes" id="UP000188268">
    <property type="component" value="Unassembled WGS sequence"/>
</dbReference>
<feature type="domain" description="DUF8040" evidence="6">
    <location>
        <begin position="45"/>
        <end position="137"/>
    </location>
</feature>
<proteinExistence type="predicted"/>
<dbReference type="AlphaFoldDB" id="A0A1R3FZ35"/>
<dbReference type="InterPro" id="IPR052579">
    <property type="entry name" value="Zinc_finger_SWIM"/>
</dbReference>
<evidence type="ECO:0008006" key="9">
    <source>
        <dbReference type="Google" id="ProtNLM"/>
    </source>
</evidence>
<comment type="cofactor">
    <cofactor evidence="1">
        <name>a divalent metal cation</name>
        <dbReference type="ChEBI" id="CHEBI:60240"/>
    </cofactor>
</comment>
<name>A0A1R3FZ35_COCAP</name>
<dbReference type="Pfam" id="PF10551">
    <property type="entry name" value="MULE"/>
    <property type="match status" value="1"/>
</dbReference>
<evidence type="ECO:0000259" key="5">
    <source>
        <dbReference type="Pfam" id="PF13359"/>
    </source>
</evidence>
<dbReference type="InterPro" id="IPR058353">
    <property type="entry name" value="DUF8040"/>
</dbReference>
<dbReference type="InterPro" id="IPR027806">
    <property type="entry name" value="HARBI1_dom"/>
</dbReference>
<feature type="domain" description="MULE transposase" evidence="3">
    <location>
        <begin position="638"/>
        <end position="731"/>
    </location>
</feature>
<evidence type="ECO:0000256" key="1">
    <source>
        <dbReference type="ARBA" id="ARBA00001968"/>
    </source>
</evidence>
<dbReference type="Pfam" id="PF12776">
    <property type="entry name" value="Myb_DNA-bind_3"/>
    <property type="match status" value="1"/>
</dbReference>
<dbReference type="Gramene" id="OMO51093">
    <property type="protein sequence ID" value="OMO51093"/>
    <property type="gene ID" value="CCACVL1_30010"/>
</dbReference>
<keyword evidence="8" id="KW-1185">Reference proteome</keyword>
<protein>
    <recommendedName>
        <fullName evidence="9">Transposase, MuDR, plant</fullName>
    </recommendedName>
</protein>
<dbReference type="Pfam" id="PF26138">
    <property type="entry name" value="DUF8040"/>
    <property type="match status" value="1"/>
</dbReference>
<organism evidence="7 8">
    <name type="scientific">Corchorus capsularis</name>
    <name type="common">Jute</name>
    <dbReference type="NCBI Taxonomy" id="210143"/>
    <lineage>
        <taxon>Eukaryota</taxon>
        <taxon>Viridiplantae</taxon>
        <taxon>Streptophyta</taxon>
        <taxon>Embryophyta</taxon>
        <taxon>Tracheophyta</taxon>
        <taxon>Spermatophyta</taxon>
        <taxon>Magnoliopsida</taxon>
        <taxon>eudicotyledons</taxon>
        <taxon>Gunneridae</taxon>
        <taxon>Pentapetalae</taxon>
        <taxon>rosids</taxon>
        <taxon>malvids</taxon>
        <taxon>Malvales</taxon>
        <taxon>Malvaceae</taxon>
        <taxon>Grewioideae</taxon>
        <taxon>Apeibeae</taxon>
        <taxon>Corchorus</taxon>
    </lineage>
</organism>
<feature type="domain" description="DDE Tnp4" evidence="5">
    <location>
        <begin position="171"/>
        <end position="228"/>
    </location>
</feature>
<gene>
    <name evidence="7" type="ORF">CCACVL1_30010</name>
</gene>
<evidence type="ECO:0000256" key="2">
    <source>
        <dbReference type="ARBA" id="ARBA00022723"/>
    </source>
</evidence>
<evidence type="ECO:0000313" key="7">
    <source>
        <dbReference type="EMBL" id="OMO51093.1"/>
    </source>
</evidence>
<evidence type="ECO:0000259" key="4">
    <source>
        <dbReference type="Pfam" id="PF12776"/>
    </source>
</evidence>
<dbReference type="InterPro" id="IPR018289">
    <property type="entry name" value="MULE_transposase_dom"/>
</dbReference>
<sequence>MDNKKVSASIKSAAASTLAIGIFMLKRIRARKHIACKPYINRDYEKEIYINSILYGGDNKCLHQIRMRPIAFFNLCDILTRNNLLCSTGTVNVQEKLLMFLHITGHNLRLRVVGSYYYRSIETVHHYFRIVLRAILKLYTQLIKLPDDITPPKIMCNPRFYPYFKDCVGALDGTHVRASVPLETQGRFRGRKGGTTQNVLAAVTFNLKFSYVLAGWEGSAHDSRVLSDALSRPMGLKIPEGKYLMLDMNMGKGKKDVVGTSKQFRWTKPMERVMLEILAEETQKGNKPSNVFKPTSLHRVAATISERFNVVCESNHVENHLKTVKSTWQLITTIRGSSGFGWDDTLKMIVAAKNHMKKPWRSFAKSFGDIGLDDIDVDGTLPVDLEIDTSERVKANASSSFGTSNVELEDFDSDGLDYSSAFMTDETFLTDDAAIQWVKDIAVIYHFQLVISSHKDGGKKKLLRCNRGERYRGLLRDLDAAVRRNTNTKACRCPFRVKVQEIRECGHWRIVTYPGIKGMHNHALSVYPEGLRQMSGLSEPSKKLARDMNLSRPSAIHAAIMDQHPEDNITRKQVYNYRRVHREEEAEGRDVMGQFFNQARENNYVCNVYADSETRVVTHLFCAHPESVALFRKFPLFIGMDSTYKTNKYKMPFFDMTEMTPCNKNFMIAYAIMKTESDDSYRWVLQNLRLLIGDDVHPAAIVTNRELGVMRLILEFFPGTPHLLCTWHINKDVEHNVYKTCAKNKAIAQSFKNGRWRQILEAPTELEYNRQVNFMRDRWSRHRPQVVTYIDETWLVHKEKFVHAWTNRMRHLGNTTTCRVESAHSMIKQWLHSSIGAMDTVWRTFEESTYQAAPVYSSFPFNTLTCRVSHYCLTLLDAERGRMRELADEVRDRCGCVLRITHDIPCACEIKGAMESGILISVDSINMFWRTLTMGDPVEQSDFVGTSDFAGDDDMPEHERYWESLVQEIRESEPAVIHRASLILHSQLHPDEANYVEPEVNTRVRG</sequence>
<reference evidence="7 8" key="1">
    <citation type="submission" date="2013-09" db="EMBL/GenBank/DDBJ databases">
        <title>Corchorus capsularis genome sequencing.</title>
        <authorList>
            <person name="Alam M."/>
            <person name="Haque M.S."/>
            <person name="Islam M.S."/>
            <person name="Emdad E.M."/>
            <person name="Islam M.M."/>
            <person name="Ahmed B."/>
            <person name="Halim A."/>
            <person name="Hossen Q.M.M."/>
            <person name="Hossain M.Z."/>
            <person name="Ahmed R."/>
            <person name="Khan M.M."/>
            <person name="Islam R."/>
            <person name="Rashid M.M."/>
            <person name="Khan S.A."/>
            <person name="Rahman M.S."/>
            <person name="Alam M."/>
        </authorList>
    </citation>
    <scope>NUCLEOTIDE SEQUENCE [LARGE SCALE GENOMIC DNA]</scope>
    <source>
        <strain evidence="8">cv. CVL-1</strain>
        <tissue evidence="7">Whole seedling</tissue>
    </source>
</reference>
<dbReference type="GO" id="GO:0046872">
    <property type="term" value="F:metal ion binding"/>
    <property type="evidence" value="ECO:0007669"/>
    <property type="project" value="UniProtKB-KW"/>
</dbReference>
<dbReference type="OrthoDB" id="2422440at2759"/>
<keyword evidence="2" id="KW-0479">Metal-binding</keyword>
<dbReference type="PANTHER" id="PTHR31569:SF4">
    <property type="entry name" value="SWIM-TYPE DOMAIN-CONTAINING PROTEIN"/>
    <property type="match status" value="1"/>
</dbReference>
<evidence type="ECO:0000313" key="8">
    <source>
        <dbReference type="Proteomes" id="UP000188268"/>
    </source>
</evidence>
<dbReference type="InterPro" id="IPR024752">
    <property type="entry name" value="Myb/SANT-like_dom"/>
</dbReference>
<evidence type="ECO:0000259" key="6">
    <source>
        <dbReference type="Pfam" id="PF26138"/>
    </source>
</evidence>
<evidence type="ECO:0000259" key="3">
    <source>
        <dbReference type="Pfam" id="PF10551"/>
    </source>
</evidence>
<dbReference type="PANTHER" id="PTHR31569">
    <property type="entry name" value="SWIM-TYPE DOMAIN-CONTAINING PROTEIN"/>
    <property type="match status" value="1"/>
</dbReference>
<dbReference type="EMBL" id="AWWV01015954">
    <property type="protein sequence ID" value="OMO51093.1"/>
    <property type="molecule type" value="Genomic_DNA"/>
</dbReference>
<dbReference type="Pfam" id="PF13359">
    <property type="entry name" value="DDE_Tnp_4"/>
    <property type="match status" value="1"/>
</dbReference>
<comment type="caution">
    <text evidence="7">The sequence shown here is derived from an EMBL/GenBank/DDBJ whole genome shotgun (WGS) entry which is preliminary data.</text>
</comment>
<feature type="domain" description="Myb/SANT-like" evidence="4">
    <location>
        <begin position="265"/>
        <end position="354"/>
    </location>
</feature>
<accession>A0A1R3FZ35</accession>